<dbReference type="Gene3D" id="3.30.429.10">
    <property type="entry name" value="Macrophage Migration Inhibitory Factor"/>
    <property type="match status" value="1"/>
</dbReference>
<dbReference type="SUPFAM" id="SSF55331">
    <property type="entry name" value="Tautomerase/MIF"/>
    <property type="match status" value="1"/>
</dbReference>
<proteinExistence type="predicted"/>
<organism evidence="1 2">
    <name type="scientific">Lapillicoccus jejuensis</name>
    <dbReference type="NCBI Taxonomy" id="402171"/>
    <lineage>
        <taxon>Bacteria</taxon>
        <taxon>Bacillati</taxon>
        <taxon>Actinomycetota</taxon>
        <taxon>Actinomycetes</taxon>
        <taxon>Micrococcales</taxon>
        <taxon>Intrasporangiaceae</taxon>
        <taxon>Lapillicoccus</taxon>
    </lineage>
</organism>
<accession>A0A542E045</accession>
<dbReference type="Proteomes" id="UP000317893">
    <property type="component" value="Unassembled WGS sequence"/>
</dbReference>
<dbReference type="InterPro" id="IPR014347">
    <property type="entry name" value="Tautomerase/MIF_sf"/>
</dbReference>
<dbReference type="PANTHER" id="PTHR38460">
    <property type="entry name" value="TAUTOMERASE YOLI-RELATED"/>
    <property type="match status" value="1"/>
</dbReference>
<dbReference type="InterPro" id="IPR037479">
    <property type="entry name" value="Tauto_MSAD"/>
</dbReference>
<comment type="caution">
    <text evidence="1">The sequence shown here is derived from an EMBL/GenBank/DDBJ whole genome shotgun (WGS) entry which is preliminary data.</text>
</comment>
<keyword evidence="1" id="KW-0670">Pyruvate</keyword>
<dbReference type="PANTHER" id="PTHR38460:SF1">
    <property type="entry name" value="TAUTOMERASE YOLI-RELATED"/>
    <property type="match status" value="1"/>
</dbReference>
<protein>
    <submittedName>
        <fullName evidence="1">Phenylpyruvate tautomerase PptA (4-oxalocrotonate tautomerase family)</fullName>
    </submittedName>
</protein>
<sequence>MPLVHLHVIEGRRTPEQLREVADTVQDVMLAHFAAPPRDRYQLITEHKPGQIIAEDTGLGLERTDDVLVIQVVQQGRELEQKQALYHHLAEQLEQRTGLAPSDLIVSVVANSPEDWSFGDGVAQFVEGLL</sequence>
<dbReference type="Pfam" id="PF14552">
    <property type="entry name" value="Tautomerase_2"/>
    <property type="match status" value="1"/>
</dbReference>
<name>A0A542E045_9MICO</name>
<dbReference type="RefSeq" id="WP_141848149.1">
    <property type="nucleotide sequence ID" value="NZ_BAAAPR010000004.1"/>
</dbReference>
<dbReference type="EMBL" id="VFMN01000001">
    <property type="protein sequence ID" value="TQJ08659.1"/>
    <property type="molecule type" value="Genomic_DNA"/>
</dbReference>
<gene>
    <name evidence="1" type="ORF">FB458_1750</name>
</gene>
<dbReference type="OrthoDB" id="9804765at2"/>
<evidence type="ECO:0000313" key="1">
    <source>
        <dbReference type="EMBL" id="TQJ08659.1"/>
    </source>
</evidence>
<keyword evidence="2" id="KW-1185">Reference proteome</keyword>
<evidence type="ECO:0000313" key="2">
    <source>
        <dbReference type="Proteomes" id="UP000317893"/>
    </source>
</evidence>
<dbReference type="AlphaFoldDB" id="A0A542E045"/>
<reference evidence="1 2" key="1">
    <citation type="submission" date="2019-06" db="EMBL/GenBank/DDBJ databases">
        <title>Sequencing the genomes of 1000 actinobacteria strains.</title>
        <authorList>
            <person name="Klenk H.-P."/>
        </authorList>
    </citation>
    <scope>NUCLEOTIDE SEQUENCE [LARGE SCALE GENOMIC DNA]</scope>
    <source>
        <strain evidence="1 2">DSM 18607</strain>
    </source>
</reference>